<keyword evidence="8" id="KW-1185">Reference proteome</keyword>
<feature type="domain" description="ABC transporter" evidence="6">
    <location>
        <begin position="9"/>
        <end position="231"/>
    </location>
</feature>
<dbReference type="InterPro" id="IPR003439">
    <property type="entry name" value="ABC_transporter-like_ATP-bd"/>
</dbReference>
<evidence type="ECO:0000256" key="5">
    <source>
        <dbReference type="ARBA" id="ARBA00022840"/>
    </source>
</evidence>
<organism evidence="7 8">
    <name type="scientific">Litorivivens lipolytica</name>
    <dbReference type="NCBI Taxonomy" id="1524264"/>
    <lineage>
        <taxon>Bacteria</taxon>
        <taxon>Pseudomonadati</taxon>
        <taxon>Pseudomonadota</taxon>
        <taxon>Gammaproteobacteria</taxon>
        <taxon>Litorivivens</taxon>
    </lineage>
</organism>
<dbReference type="PROSITE" id="PS00211">
    <property type="entry name" value="ABC_TRANSPORTER_1"/>
    <property type="match status" value="1"/>
</dbReference>
<dbReference type="EMBL" id="JACHWY010000001">
    <property type="protein sequence ID" value="MBB3045772.1"/>
    <property type="molecule type" value="Genomic_DNA"/>
</dbReference>
<dbReference type="GO" id="GO:0005524">
    <property type="term" value="F:ATP binding"/>
    <property type="evidence" value="ECO:0007669"/>
    <property type="project" value="UniProtKB-KW"/>
</dbReference>
<keyword evidence="3" id="KW-0536">Nodulation</keyword>
<gene>
    <name evidence="7" type="ORF">FHR99_000008</name>
</gene>
<sequence>MLESTTPILEVRNLTKHYRLVQAVKGISFSIPTGICFGLLGPNGAGKSTTIEMIEGIKKPSSGEILYKGAPRGEDFAQQCGIQFQSTALPDFLLVREVLALFHSFYDKTLAIDELVTLCDLGEFLDQEANRLSGGQKQRLLLALALINDPEIVFLDEPTTGLDPQSRRRFWHLIDRIKKQGKTVILTTHYMDEAESLCDDLVIIDHGKIIDQGSPQALLQKHLPHRQVSLHTETVIESAAVTGDVSATPGVVTIDTLSVEKTLQELMAFDLDLSTLRVHNPTLEDLFIKLTGHALRD</sequence>
<comment type="similarity">
    <text evidence="1">Belongs to the ABC transporter superfamily.</text>
</comment>
<evidence type="ECO:0000256" key="1">
    <source>
        <dbReference type="ARBA" id="ARBA00005417"/>
    </source>
</evidence>
<dbReference type="PROSITE" id="PS50893">
    <property type="entry name" value="ABC_TRANSPORTER_2"/>
    <property type="match status" value="1"/>
</dbReference>
<comment type="caution">
    <text evidence="7">The sequence shown here is derived from an EMBL/GenBank/DDBJ whole genome shotgun (WGS) entry which is preliminary data.</text>
</comment>
<protein>
    <submittedName>
        <fullName evidence="7">ABC-2 type transport system ATP-binding protein</fullName>
    </submittedName>
</protein>
<accession>A0A7W4W1L7</accession>
<dbReference type="CDD" id="cd03230">
    <property type="entry name" value="ABC_DR_subfamily_A"/>
    <property type="match status" value="1"/>
</dbReference>
<evidence type="ECO:0000256" key="2">
    <source>
        <dbReference type="ARBA" id="ARBA00022448"/>
    </source>
</evidence>
<dbReference type="GO" id="GO:0016887">
    <property type="term" value="F:ATP hydrolysis activity"/>
    <property type="evidence" value="ECO:0007669"/>
    <property type="project" value="InterPro"/>
</dbReference>
<proteinExistence type="inferred from homology"/>
<evidence type="ECO:0000259" key="6">
    <source>
        <dbReference type="PROSITE" id="PS50893"/>
    </source>
</evidence>
<keyword evidence="5 7" id="KW-0067">ATP-binding</keyword>
<evidence type="ECO:0000313" key="7">
    <source>
        <dbReference type="EMBL" id="MBB3045772.1"/>
    </source>
</evidence>
<dbReference type="InterPro" id="IPR017871">
    <property type="entry name" value="ABC_transporter-like_CS"/>
</dbReference>
<reference evidence="7 8" key="1">
    <citation type="submission" date="2020-08" db="EMBL/GenBank/DDBJ databases">
        <title>Genomic Encyclopedia of Type Strains, Phase III (KMG-III): the genomes of soil and plant-associated and newly described type strains.</title>
        <authorList>
            <person name="Whitman W."/>
        </authorList>
    </citation>
    <scope>NUCLEOTIDE SEQUENCE [LARGE SCALE GENOMIC DNA]</scope>
    <source>
        <strain evidence="7 8">CECT 8654</strain>
    </source>
</reference>
<dbReference type="Gene3D" id="3.40.50.300">
    <property type="entry name" value="P-loop containing nucleotide triphosphate hydrolases"/>
    <property type="match status" value="1"/>
</dbReference>
<dbReference type="InterPro" id="IPR050763">
    <property type="entry name" value="ABC_transporter_ATP-binding"/>
</dbReference>
<dbReference type="PANTHER" id="PTHR42711">
    <property type="entry name" value="ABC TRANSPORTER ATP-BINDING PROTEIN"/>
    <property type="match status" value="1"/>
</dbReference>
<dbReference type="Proteomes" id="UP000537130">
    <property type="component" value="Unassembled WGS sequence"/>
</dbReference>
<evidence type="ECO:0000256" key="3">
    <source>
        <dbReference type="ARBA" id="ARBA00022458"/>
    </source>
</evidence>
<dbReference type="Pfam" id="PF00005">
    <property type="entry name" value="ABC_tran"/>
    <property type="match status" value="1"/>
</dbReference>
<evidence type="ECO:0000256" key="4">
    <source>
        <dbReference type="ARBA" id="ARBA00022741"/>
    </source>
</evidence>
<dbReference type="InterPro" id="IPR003593">
    <property type="entry name" value="AAA+_ATPase"/>
</dbReference>
<dbReference type="PANTHER" id="PTHR42711:SF5">
    <property type="entry name" value="ABC TRANSPORTER ATP-BINDING PROTEIN NATA"/>
    <property type="match status" value="1"/>
</dbReference>
<keyword evidence="4" id="KW-0547">Nucleotide-binding</keyword>
<keyword evidence="2" id="KW-0813">Transport</keyword>
<evidence type="ECO:0000313" key="8">
    <source>
        <dbReference type="Proteomes" id="UP000537130"/>
    </source>
</evidence>
<dbReference type="AlphaFoldDB" id="A0A7W4W1L7"/>
<name>A0A7W4W1L7_9GAMM</name>
<dbReference type="InterPro" id="IPR027417">
    <property type="entry name" value="P-loop_NTPase"/>
</dbReference>
<dbReference type="SUPFAM" id="SSF52540">
    <property type="entry name" value="P-loop containing nucleoside triphosphate hydrolases"/>
    <property type="match status" value="1"/>
</dbReference>
<dbReference type="SMART" id="SM00382">
    <property type="entry name" value="AAA"/>
    <property type="match status" value="1"/>
</dbReference>